<evidence type="ECO:0000256" key="1">
    <source>
        <dbReference type="ARBA" id="ARBA00001968"/>
    </source>
</evidence>
<dbReference type="GO" id="GO:0003723">
    <property type="term" value="F:RNA binding"/>
    <property type="evidence" value="ECO:0007669"/>
    <property type="project" value="UniProtKB-KW"/>
</dbReference>
<keyword evidence="9" id="KW-0255">Endonuclease</keyword>
<protein>
    <recommendedName>
        <fullName evidence="6">Decapping nuclease</fullName>
        <ecNumber evidence="6">3.6.1.-</ecNumber>
    </recommendedName>
</protein>
<dbReference type="GO" id="GO:0034353">
    <property type="term" value="F:mRNA 5'-diphosphatase activity"/>
    <property type="evidence" value="ECO:0007669"/>
    <property type="project" value="TreeGrafter"/>
</dbReference>
<keyword evidence="6" id="KW-0547">Nucleotide-binding</keyword>
<dbReference type="PANTHER" id="PTHR12395">
    <property type="entry name" value="DOM-3 RELATED"/>
    <property type="match status" value="1"/>
</dbReference>
<gene>
    <name evidence="9" type="primary">RAI1</name>
    <name evidence="9" type="ORF">BGZ65_001533</name>
</gene>
<dbReference type="PANTHER" id="PTHR12395:SF9">
    <property type="entry name" value="DECAPPING AND EXORIBONUCLEASE PROTEIN"/>
    <property type="match status" value="1"/>
</dbReference>
<dbReference type="GO" id="GO:0110155">
    <property type="term" value="P:NAD-cap decapping"/>
    <property type="evidence" value="ECO:0007669"/>
    <property type="project" value="TreeGrafter"/>
</dbReference>
<dbReference type="AlphaFoldDB" id="A0A9P6J275"/>
<comment type="function">
    <text evidence="6">Decapping enzyme for NAD-capped RNAs: specifically hydrolyzes the nicotinamide adenine dinucleotide (NAD) cap from a subset of RNAs by removing the entire NAD moiety from the 5'-end of an NAD-capped RNA.</text>
</comment>
<dbReference type="GO" id="GO:0000956">
    <property type="term" value="P:nuclear-transcribed mRNA catabolic process"/>
    <property type="evidence" value="ECO:0007669"/>
    <property type="project" value="TreeGrafter"/>
</dbReference>
<dbReference type="OrthoDB" id="5853397at2759"/>
<reference evidence="9" key="1">
    <citation type="journal article" date="2020" name="Fungal Divers.">
        <title>Resolving the Mortierellaceae phylogeny through synthesis of multi-gene phylogenetics and phylogenomics.</title>
        <authorList>
            <person name="Vandepol N."/>
            <person name="Liber J."/>
            <person name="Desiro A."/>
            <person name="Na H."/>
            <person name="Kennedy M."/>
            <person name="Barry K."/>
            <person name="Grigoriev I.V."/>
            <person name="Miller A.N."/>
            <person name="O'Donnell K."/>
            <person name="Stajich J.E."/>
            <person name="Bonito G."/>
        </authorList>
    </citation>
    <scope>NUCLEOTIDE SEQUENCE</scope>
    <source>
        <strain evidence="9">MES-2147</strain>
    </source>
</reference>
<keyword evidence="6" id="KW-0479">Metal-binding</keyword>
<dbReference type="EC" id="3.6.1.-" evidence="6"/>
<comment type="catalytic activity">
    <reaction evidence="4">
        <text>a 5'-end triphospho-ribonucleoside in mRNA + H2O = a 5'-end phospho-ribonucleoside in mRNA + diphosphate + H(+)</text>
        <dbReference type="Rhea" id="RHEA:78683"/>
        <dbReference type="Rhea" id="RHEA-COMP:15692"/>
        <dbReference type="Rhea" id="RHEA-COMP:17164"/>
        <dbReference type="ChEBI" id="CHEBI:15377"/>
        <dbReference type="ChEBI" id="CHEBI:15378"/>
        <dbReference type="ChEBI" id="CHEBI:33019"/>
        <dbReference type="ChEBI" id="CHEBI:138282"/>
        <dbReference type="ChEBI" id="CHEBI:167618"/>
    </reaction>
    <physiologicalReaction direction="left-to-right" evidence="4">
        <dbReference type="Rhea" id="RHEA:78684"/>
    </physiologicalReaction>
</comment>
<comment type="subcellular location">
    <subcellularLocation>
        <location evidence="6">Nucleus</location>
    </subcellularLocation>
</comment>
<dbReference type="InterPro" id="IPR013961">
    <property type="entry name" value="RAI1"/>
</dbReference>
<dbReference type="GO" id="GO:0005829">
    <property type="term" value="C:cytosol"/>
    <property type="evidence" value="ECO:0007669"/>
    <property type="project" value="TreeGrafter"/>
</dbReference>
<dbReference type="GO" id="GO:0046872">
    <property type="term" value="F:metal ion binding"/>
    <property type="evidence" value="ECO:0007669"/>
    <property type="project" value="UniProtKB-KW"/>
</dbReference>
<proteinExistence type="inferred from homology"/>
<evidence type="ECO:0000256" key="5">
    <source>
        <dbReference type="ARBA" id="ARBA00048124"/>
    </source>
</evidence>
<feature type="compositionally biased region" description="Basic and acidic residues" evidence="7">
    <location>
        <begin position="105"/>
        <end position="115"/>
    </location>
</feature>
<evidence type="ECO:0000256" key="2">
    <source>
        <dbReference type="ARBA" id="ARBA00006562"/>
    </source>
</evidence>
<name>A0A9P6J275_9FUNG</name>
<keyword evidence="10" id="KW-1185">Reference proteome</keyword>
<feature type="compositionally biased region" description="Polar residues" evidence="7">
    <location>
        <begin position="93"/>
        <end position="104"/>
    </location>
</feature>
<dbReference type="GO" id="GO:0005634">
    <property type="term" value="C:nucleus"/>
    <property type="evidence" value="ECO:0007669"/>
    <property type="project" value="UniProtKB-SubCell"/>
</dbReference>
<feature type="compositionally biased region" description="Polar residues" evidence="7">
    <location>
        <begin position="190"/>
        <end position="212"/>
    </location>
</feature>
<evidence type="ECO:0000256" key="4">
    <source>
        <dbReference type="ARBA" id="ARBA00044692"/>
    </source>
</evidence>
<organism evidence="9 10">
    <name type="scientific">Modicella reniformis</name>
    <dbReference type="NCBI Taxonomy" id="1440133"/>
    <lineage>
        <taxon>Eukaryota</taxon>
        <taxon>Fungi</taxon>
        <taxon>Fungi incertae sedis</taxon>
        <taxon>Mucoromycota</taxon>
        <taxon>Mortierellomycotina</taxon>
        <taxon>Mortierellomycetes</taxon>
        <taxon>Mortierellales</taxon>
        <taxon>Mortierellaceae</taxon>
        <taxon>Modicella</taxon>
    </lineage>
</organism>
<evidence type="ECO:0000256" key="7">
    <source>
        <dbReference type="SAM" id="MobiDB-lite"/>
    </source>
</evidence>
<dbReference type="Pfam" id="PF08652">
    <property type="entry name" value="RAI1"/>
    <property type="match status" value="2"/>
</dbReference>
<evidence type="ECO:0000313" key="9">
    <source>
        <dbReference type="EMBL" id="KAF9958286.1"/>
    </source>
</evidence>
<feature type="compositionally biased region" description="Basic and acidic residues" evidence="7">
    <location>
        <begin position="213"/>
        <end position="250"/>
    </location>
</feature>
<dbReference type="Proteomes" id="UP000749646">
    <property type="component" value="Unassembled WGS sequence"/>
</dbReference>
<dbReference type="GO" id="GO:0000166">
    <property type="term" value="F:nucleotide binding"/>
    <property type="evidence" value="ECO:0007669"/>
    <property type="project" value="UniProtKB-KW"/>
</dbReference>
<evidence type="ECO:0000313" key="10">
    <source>
        <dbReference type="Proteomes" id="UP000749646"/>
    </source>
</evidence>
<feature type="region of interest" description="Disordered" evidence="7">
    <location>
        <begin position="170"/>
        <end position="250"/>
    </location>
</feature>
<comment type="catalytic activity">
    <reaction evidence="5">
        <text>a 5'-end NAD(+)-phospho-ribonucleoside in mRNA + H2O = a 5'-end phospho-ribonucleoside in mRNA + NAD(+) + H(+)</text>
        <dbReference type="Rhea" id="RHEA:60880"/>
        <dbReference type="Rhea" id="RHEA-COMP:15692"/>
        <dbReference type="Rhea" id="RHEA-COMP:15698"/>
        <dbReference type="ChEBI" id="CHEBI:15377"/>
        <dbReference type="ChEBI" id="CHEBI:15378"/>
        <dbReference type="ChEBI" id="CHEBI:57540"/>
        <dbReference type="ChEBI" id="CHEBI:138282"/>
        <dbReference type="ChEBI" id="CHEBI:144029"/>
    </reaction>
    <physiologicalReaction direction="left-to-right" evidence="5">
        <dbReference type="Rhea" id="RHEA:60881"/>
    </physiologicalReaction>
</comment>
<keyword evidence="6" id="KW-0540">Nuclease</keyword>
<comment type="similarity">
    <text evidence="2 6">Belongs to the DXO/Dom3Z family.</text>
</comment>
<dbReference type="EMBL" id="JAAAHW010006573">
    <property type="protein sequence ID" value="KAF9958286.1"/>
    <property type="molecule type" value="Genomic_DNA"/>
</dbReference>
<evidence type="ECO:0000256" key="3">
    <source>
        <dbReference type="ARBA" id="ARBA00044676"/>
    </source>
</evidence>
<dbReference type="GO" id="GO:0004519">
    <property type="term" value="F:endonuclease activity"/>
    <property type="evidence" value="ECO:0007669"/>
    <property type="project" value="UniProtKB-KW"/>
</dbReference>
<keyword evidence="6" id="KW-0378">Hydrolase</keyword>
<comment type="cofactor">
    <cofactor evidence="1 6">
        <name>a divalent metal cation</name>
        <dbReference type="ChEBI" id="CHEBI:60240"/>
    </cofactor>
</comment>
<feature type="domain" description="RAI1-like" evidence="8">
    <location>
        <begin position="259"/>
        <end position="441"/>
    </location>
</feature>
<feature type="compositionally biased region" description="Low complexity" evidence="7">
    <location>
        <begin position="118"/>
        <end position="131"/>
    </location>
</feature>
<feature type="region of interest" description="Disordered" evidence="7">
    <location>
        <begin position="89"/>
        <end position="143"/>
    </location>
</feature>
<accession>A0A9P6J275</accession>
<sequence>MVHPLHRFKSKCAPFQQPIEIGSFSYDEERNFRMDDSQLKYYFPPDLTKPNNLSVNYDKYISRDLMVDEHIDALLHALVCIRDREEEQQQQQSCESTPSSLQQKEGTEGDRKDVESIQSSTQLTTTGQLKQQPKKRMNAAGSDDRQKLMSYWGYRFETICNISNPVSELRKINTKKRRHRGQGYQDKDPSTGNNTNTHATDGDGSAQQSQGTDPKDNNNHGRNKDKEKNKENNRDNDNDGGSHEKDSDDYEVIEKIDLEDPELTGRLNGIVDTNLQYCTVARTKIGRNSVIMGAEVDCISEPKKPPPHNPLSKYIELKTSRVITNAREQNNFERHKLLKFWAQSFLPGIPTIIVGFRDDNGNVLSVETFNTMEIPRLVRGKEGTWDTTICINFLDGVFNFLRKIIVIDDPEATYTIRWDAPFKAIEVVYEGKKSKFLTERFLNRSDRDPDHDQSTSSKEN</sequence>
<comment type="catalytic activity">
    <reaction evidence="3">
        <text>a 5'-end (N(7)-methyl 5'-triphosphoguanosine)-ribonucleoside-ribonucleotide in mRNA + H2O = a (N(7)-methyl 5'-triphosphoguanosine)-nucleoside + a 5'-end phospho-ribonucleoside in mRNA + H(+)</text>
        <dbReference type="Rhea" id="RHEA:66928"/>
        <dbReference type="Rhea" id="RHEA-COMP:15692"/>
        <dbReference type="Rhea" id="RHEA-COMP:17313"/>
        <dbReference type="ChEBI" id="CHEBI:15377"/>
        <dbReference type="ChEBI" id="CHEBI:15378"/>
        <dbReference type="ChEBI" id="CHEBI:138282"/>
        <dbReference type="ChEBI" id="CHEBI:172876"/>
        <dbReference type="ChEBI" id="CHEBI:172877"/>
    </reaction>
    <physiologicalReaction direction="left-to-right" evidence="3">
        <dbReference type="Rhea" id="RHEA:66929"/>
    </physiologicalReaction>
</comment>
<feature type="compositionally biased region" description="Basic residues" evidence="7">
    <location>
        <begin position="172"/>
        <end position="181"/>
    </location>
</feature>
<comment type="caution">
    <text evidence="9">The sequence shown here is derived from an EMBL/GenBank/DDBJ whole genome shotgun (WGS) entry which is preliminary data.</text>
</comment>
<evidence type="ECO:0000256" key="6">
    <source>
        <dbReference type="RuleBase" id="RU367113"/>
    </source>
</evidence>
<evidence type="ECO:0000259" key="8">
    <source>
        <dbReference type="Pfam" id="PF08652"/>
    </source>
</evidence>
<feature type="domain" description="RAI1-like" evidence="8">
    <location>
        <begin position="16"/>
        <end position="88"/>
    </location>
</feature>
<keyword evidence="6" id="KW-0539">Nucleus</keyword>
<dbReference type="InterPro" id="IPR039039">
    <property type="entry name" value="RAI1-like_fam"/>
</dbReference>
<keyword evidence="6" id="KW-0694">RNA-binding</keyword>